<dbReference type="Proteomes" id="UP001194746">
    <property type="component" value="Unassembled WGS sequence"/>
</dbReference>
<dbReference type="EMBL" id="VCAU01000135">
    <property type="protein sequence ID" value="KAF9884093.1"/>
    <property type="molecule type" value="Genomic_DNA"/>
</dbReference>
<evidence type="ECO:0000313" key="3">
    <source>
        <dbReference type="EMBL" id="KAF9884093.1"/>
    </source>
</evidence>
<organism evidence="3 4">
    <name type="scientific">Aspergillus nanangensis</name>
    <dbReference type="NCBI Taxonomy" id="2582783"/>
    <lineage>
        <taxon>Eukaryota</taxon>
        <taxon>Fungi</taxon>
        <taxon>Dikarya</taxon>
        <taxon>Ascomycota</taxon>
        <taxon>Pezizomycotina</taxon>
        <taxon>Eurotiomycetes</taxon>
        <taxon>Eurotiomycetidae</taxon>
        <taxon>Eurotiales</taxon>
        <taxon>Aspergillaceae</taxon>
        <taxon>Aspergillus</taxon>
        <taxon>Aspergillus subgen. Circumdati</taxon>
    </lineage>
</organism>
<feature type="chain" id="PRO_5042098804" description="BED-type domain-containing protein" evidence="2">
    <location>
        <begin position="23"/>
        <end position="150"/>
    </location>
</feature>
<name>A0AAD4CD53_ASPNN</name>
<feature type="signal peptide" evidence="2">
    <location>
        <begin position="1"/>
        <end position="22"/>
    </location>
</feature>
<keyword evidence="2" id="KW-0732">Signal</keyword>
<proteinExistence type="predicted"/>
<comment type="caution">
    <text evidence="3">The sequence shown here is derived from an EMBL/GenBank/DDBJ whole genome shotgun (WGS) entry which is preliminary data.</text>
</comment>
<reference evidence="3" key="1">
    <citation type="journal article" date="2019" name="Beilstein J. Org. Chem.">
        <title>Nanangenines: drimane sesquiterpenoids as the dominant metabolite cohort of a novel Australian fungus, Aspergillus nanangensis.</title>
        <authorList>
            <person name="Lacey H.J."/>
            <person name="Gilchrist C.L.M."/>
            <person name="Crombie A."/>
            <person name="Kalaitzis J.A."/>
            <person name="Vuong D."/>
            <person name="Rutledge P.J."/>
            <person name="Turner P."/>
            <person name="Pitt J.I."/>
            <person name="Lacey E."/>
            <person name="Chooi Y.H."/>
            <person name="Piggott A.M."/>
        </authorList>
    </citation>
    <scope>NUCLEOTIDE SEQUENCE</scope>
    <source>
        <strain evidence="3">MST-FP2251</strain>
    </source>
</reference>
<evidence type="ECO:0000256" key="1">
    <source>
        <dbReference type="SAM" id="MobiDB-lite"/>
    </source>
</evidence>
<feature type="compositionally biased region" description="Low complexity" evidence="1">
    <location>
        <begin position="104"/>
        <end position="115"/>
    </location>
</feature>
<dbReference type="AlphaFoldDB" id="A0AAD4CD53"/>
<sequence>MHRTYLTNFLLAPALTVRGWLGVGVDAGEPARQVFGTSIPMVLAKVEPPTHKFVCPVCWGNQANAKFRTLSGLTEHLEGHLSSDPPGDIPSDIADDPFSNRLHNSPSNAPDNSPSRLHLRKVLDYLQCVILVNDTTADSWPDNAQLGYDG</sequence>
<keyword evidence="4" id="KW-1185">Reference proteome</keyword>
<evidence type="ECO:0000256" key="2">
    <source>
        <dbReference type="SAM" id="SignalP"/>
    </source>
</evidence>
<gene>
    <name evidence="3" type="ORF">FE257_002323</name>
</gene>
<protein>
    <recommendedName>
        <fullName evidence="5">BED-type domain-containing protein</fullName>
    </recommendedName>
</protein>
<evidence type="ECO:0000313" key="4">
    <source>
        <dbReference type="Proteomes" id="UP001194746"/>
    </source>
</evidence>
<reference evidence="3" key="2">
    <citation type="submission" date="2020-02" db="EMBL/GenBank/DDBJ databases">
        <authorList>
            <person name="Gilchrist C.L.M."/>
            <person name="Chooi Y.-H."/>
        </authorList>
    </citation>
    <scope>NUCLEOTIDE SEQUENCE</scope>
    <source>
        <strain evidence="3">MST-FP2251</strain>
    </source>
</reference>
<accession>A0AAD4CD53</accession>
<feature type="region of interest" description="Disordered" evidence="1">
    <location>
        <begin position="79"/>
        <end position="115"/>
    </location>
</feature>
<evidence type="ECO:0008006" key="5">
    <source>
        <dbReference type="Google" id="ProtNLM"/>
    </source>
</evidence>